<keyword evidence="1" id="KW-0328">Glycosyltransferase</keyword>
<keyword evidence="1" id="KW-0808">Transferase</keyword>
<organism evidence="1 2">
    <name type="scientific">Escherichia coli</name>
    <dbReference type="NCBI Taxonomy" id="562"/>
    <lineage>
        <taxon>Bacteria</taxon>
        <taxon>Pseudomonadati</taxon>
        <taxon>Pseudomonadota</taxon>
        <taxon>Gammaproteobacteria</taxon>
        <taxon>Enterobacterales</taxon>
        <taxon>Enterobacteriaceae</taxon>
        <taxon>Escherichia</taxon>
    </lineage>
</organism>
<dbReference type="EMBL" id="CP180600">
    <property type="protein sequence ID" value="XOW91751.1"/>
    <property type="molecule type" value="Genomic_DNA"/>
</dbReference>
<accession>A0ACD5GB70</accession>
<evidence type="ECO:0000313" key="1">
    <source>
        <dbReference type="EMBL" id="XOW91751.1"/>
    </source>
</evidence>
<reference evidence="1" key="1">
    <citation type="submission" date="2025-01" db="EMBL/GenBank/DDBJ databases">
        <authorList>
            <person name="Sun R."/>
            <person name="Lian X."/>
        </authorList>
    </citation>
    <scope>NUCLEOTIDE SEQUENCE</scope>
    <source>
        <strain evidence="1">PS2Canimalfeces12</strain>
    </source>
</reference>
<evidence type="ECO:0000313" key="2">
    <source>
        <dbReference type="Proteomes" id="UP001481170"/>
    </source>
</evidence>
<name>A0ACD5GB70_ECOLX</name>
<dbReference type="Proteomes" id="UP001481170">
    <property type="component" value="Chromosome"/>
</dbReference>
<dbReference type="EC" id="2.4.-.-" evidence="1"/>
<sequence>MPRIFINALSAKVGGGKTYINNLLTNMPKQECEIYIACPDKLIIPDDKRIKYLETKFANHNIFFRMLWELFYLPFLLLILRSNILFVPGGMDFTIFTFGIPKVTMFRNMLPFDSKALSALPSWSLKIKNIILRVLMSRTMKSADSVIFISNYARNKIKDIIKTNSYQIIPHGISEHFTPNIVPDTLLSQGRTKYILYVSRFEPYKNHLNLLRAYASLPDSLKKKYHLVLVGESMEPAYSECQQFVEENNLQGQVIFKGKVAYEDLPSVYKSAALFVYPSSCENCPNILLEAIGCGLPVIASKTEPMPEFAKDSALYFDENDYNDIAHKMNYVLDNPAELNEMRNKSIFLRENYMWEKTALKTWEYLDNIGGNNV</sequence>
<protein>
    <submittedName>
        <fullName evidence="1">Glycosyltransferase family 4 protein</fullName>
        <ecNumber evidence="1">2.4.-.-</ecNumber>
    </submittedName>
</protein>
<proteinExistence type="predicted"/>
<gene>
    <name evidence="1" type="ORF">ABTZ31_021380</name>
</gene>